<evidence type="ECO:0000313" key="4">
    <source>
        <dbReference type="Proteomes" id="UP000244162"/>
    </source>
</evidence>
<dbReference type="OrthoDB" id="9806601at2"/>
<dbReference type="PANTHER" id="PTHR13847">
    <property type="entry name" value="SARCOSINE DEHYDROGENASE-RELATED"/>
    <property type="match status" value="1"/>
</dbReference>
<accession>A0A2T5G0M1</accession>
<evidence type="ECO:0000313" key="3">
    <source>
        <dbReference type="EMBL" id="PTQ12699.1"/>
    </source>
</evidence>
<dbReference type="PANTHER" id="PTHR13847:SF281">
    <property type="entry name" value="FAD DEPENDENT OXIDOREDUCTASE DOMAIN-CONTAINING PROTEIN"/>
    <property type="match status" value="1"/>
</dbReference>
<dbReference type="RefSeq" id="WP_107965936.1">
    <property type="nucleotide sequence ID" value="NZ_NWBU01000004.1"/>
</dbReference>
<dbReference type="Gene3D" id="3.50.50.60">
    <property type="entry name" value="FAD/NAD(P)-binding domain"/>
    <property type="match status" value="1"/>
</dbReference>
<dbReference type="SUPFAM" id="SSF51905">
    <property type="entry name" value="FAD/NAD(P)-binding domain"/>
    <property type="match status" value="1"/>
</dbReference>
<keyword evidence="4" id="KW-1185">Reference proteome</keyword>
<organism evidence="3 4">
    <name type="scientific">Sphingomonas oleivorans</name>
    <dbReference type="NCBI Taxonomy" id="1735121"/>
    <lineage>
        <taxon>Bacteria</taxon>
        <taxon>Pseudomonadati</taxon>
        <taxon>Pseudomonadota</taxon>
        <taxon>Alphaproteobacteria</taxon>
        <taxon>Sphingomonadales</taxon>
        <taxon>Sphingomonadaceae</taxon>
        <taxon>Sphingomonas</taxon>
    </lineage>
</organism>
<dbReference type="InterPro" id="IPR006076">
    <property type="entry name" value="FAD-dep_OxRdtase"/>
</dbReference>
<sequence>MKLDSYWLDSAPRFTGGSSAPVEGKAGVVVIGGGFTGLSAALALARRGADVVLLEAGRVAGEASGRNGGHCNNGLASDLGGLAGRIGMEAARGLYRAFDDAVDTVERLIVEERIDCDFVRNGKLKLAAKPGHYEKLARSAEVLAREVEPDIRLLDRAALAGEVGSDAFHGGLVFPHSASFHMGRFAVGLAEAAVRAGVVIQEGAAVTGLRRLNGSRYRIRTTRGTIEADQLLLATGASMRGPFGWFRRRIVPIGSFIIATEPLSPDLIARLMPGRRNCTTTKNIGNYFRLTGDDRLIFGGRARFALSSPTSDQRSGAILEQALGTIFPDLAAAPISHCWGGVVDMTADRMPRAGERDGLFYSLGYSGHGTQMSVHMGQQMARVMAGDVGANLWRDFDWPAIPGHFGPPWFLPFVGAYYRFQDAIR</sequence>
<feature type="domain" description="FAD dependent oxidoreductase" evidence="2">
    <location>
        <begin position="28"/>
        <end position="382"/>
    </location>
</feature>
<gene>
    <name evidence="3" type="ORF">CLG96_00610</name>
</gene>
<keyword evidence="1" id="KW-0560">Oxidoreductase</keyword>
<evidence type="ECO:0000256" key="1">
    <source>
        <dbReference type="ARBA" id="ARBA00023002"/>
    </source>
</evidence>
<dbReference type="GO" id="GO:0016491">
    <property type="term" value="F:oxidoreductase activity"/>
    <property type="evidence" value="ECO:0007669"/>
    <property type="project" value="UniProtKB-KW"/>
</dbReference>
<comment type="caution">
    <text evidence="3">The sequence shown here is derived from an EMBL/GenBank/DDBJ whole genome shotgun (WGS) entry which is preliminary data.</text>
</comment>
<dbReference type="Proteomes" id="UP000244162">
    <property type="component" value="Unassembled WGS sequence"/>
</dbReference>
<dbReference type="Pfam" id="PF01266">
    <property type="entry name" value="DAO"/>
    <property type="match status" value="1"/>
</dbReference>
<dbReference type="Gene3D" id="3.30.9.10">
    <property type="entry name" value="D-Amino Acid Oxidase, subunit A, domain 2"/>
    <property type="match status" value="1"/>
</dbReference>
<protein>
    <submittedName>
        <fullName evidence="3">FAD-dependent oxidoreductase</fullName>
    </submittedName>
</protein>
<evidence type="ECO:0000259" key="2">
    <source>
        <dbReference type="Pfam" id="PF01266"/>
    </source>
</evidence>
<dbReference type="InterPro" id="IPR036188">
    <property type="entry name" value="FAD/NAD-bd_sf"/>
</dbReference>
<dbReference type="EMBL" id="NWBU01000004">
    <property type="protein sequence ID" value="PTQ12699.1"/>
    <property type="molecule type" value="Genomic_DNA"/>
</dbReference>
<dbReference type="AlphaFoldDB" id="A0A2T5G0M1"/>
<dbReference type="GO" id="GO:0005737">
    <property type="term" value="C:cytoplasm"/>
    <property type="evidence" value="ECO:0007669"/>
    <property type="project" value="TreeGrafter"/>
</dbReference>
<name>A0A2T5G0M1_9SPHN</name>
<proteinExistence type="predicted"/>
<reference evidence="3 4" key="1">
    <citation type="submission" date="2017-09" db="EMBL/GenBank/DDBJ databases">
        <title>Sphingomonas panjinensis sp.nov., isolated from oil-contaminated soil.</title>
        <authorList>
            <person name="Wang L."/>
            <person name="Chen L."/>
        </authorList>
    </citation>
    <scope>NUCLEOTIDE SEQUENCE [LARGE SCALE GENOMIC DNA]</scope>
    <source>
        <strain evidence="3 4">FW-11</strain>
    </source>
</reference>